<dbReference type="EMBL" id="CBLY010000006">
    <property type="protein sequence ID" value="CDG33627.1"/>
    <property type="molecule type" value="Genomic_DNA"/>
</dbReference>
<evidence type="ECO:0000256" key="11">
    <source>
        <dbReference type="ARBA" id="ARBA00022984"/>
    </source>
</evidence>
<feature type="binding site" evidence="16">
    <location>
        <position position="264"/>
    </location>
    <ligand>
        <name>Mg(2+)</name>
        <dbReference type="ChEBI" id="CHEBI:18420"/>
        <label>1</label>
    </ligand>
</feature>
<gene>
    <name evidence="14" type="primary">ddl</name>
    <name evidence="19" type="ORF">SACS_0889</name>
</gene>
<dbReference type="RefSeq" id="WP_052349031.1">
    <property type="nucleotide sequence ID" value="NZ_CBLY010000006.1"/>
</dbReference>
<keyword evidence="7 14" id="KW-0436">Ligase</keyword>
<evidence type="ECO:0000313" key="20">
    <source>
        <dbReference type="Proteomes" id="UP000027590"/>
    </source>
</evidence>
<dbReference type="InterPro" id="IPR011127">
    <property type="entry name" value="Dala_Dala_lig_N"/>
</dbReference>
<evidence type="ECO:0000256" key="15">
    <source>
        <dbReference type="PIRSR" id="PIRSR039102-1"/>
    </source>
</evidence>
<dbReference type="GO" id="GO:0008360">
    <property type="term" value="P:regulation of cell shape"/>
    <property type="evidence" value="ECO:0007669"/>
    <property type="project" value="UniProtKB-KW"/>
</dbReference>
<proteinExistence type="inferred from homology"/>
<keyword evidence="8 17" id="KW-0547">Nucleotide-binding</keyword>
<evidence type="ECO:0000256" key="2">
    <source>
        <dbReference type="ARBA" id="ARBA00003921"/>
    </source>
</evidence>
<evidence type="ECO:0000256" key="3">
    <source>
        <dbReference type="ARBA" id="ARBA00004496"/>
    </source>
</evidence>
<evidence type="ECO:0000256" key="5">
    <source>
        <dbReference type="ARBA" id="ARBA00012216"/>
    </source>
</evidence>
<dbReference type="GO" id="GO:0005737">
    <property type="term" value="C:cytoplasm"/>
    <property type="evidence" value="ECO:0007669"/>
    <property type="project" value="UniProtKB-SubCell"/>
</dbReference>
<evidence type="ECO:0000256" key="1">
    <source>
        <dbReference type="ARBA" id="ARBA00001936"/>
    </source>
</evidence>
<organism evidence="19 20">
    <name type="scientific">Parasaccharibacter apium</name>
    <dbReference type="NCBI Taxonomy" id="1510841"/>
    <lineage>
        <taxon>Bacteria</taxon>
        <taxon>Pseudomonadati</taxon>
        <taxon>Pseudomonadota</taxon>
        <taxon>Alphaproteobacteria</taxon>
        <taxon>Acetobacterales</taxon>
        <taxon>Acetobacteraceae</taxon>
        <taxon>Parasaccharibacter</taxon>
    </lineage>
</organism>
<comment type="function">
    <text evidence="2 14">Cell wall formation.</text>
</comment>
<sequence length="334" mass="35002">MTDKTILPTPTPLSIAVLMGGTSSERSVSLSSGRAVMEALKQAGHHVHAIDAGPDITATIEALKACKPDAVFNALHGPGGEDGAIQGVLEWLGLPYTHSGILASAIAMNKASTRMALQAAGLPVAEGCLITPDELKERAPLPAPYVLKPVAEGSSVGVHILHEDDAAKRHAIAGSWTFGPQILAERFIPGRELTVAVLGDEALAVTEILTPESGGFYDFAAKYQANGSRHVIPAPLPADITDQALTLARRAHQALGCRGASRTDYRYDGDKGELVILEVNTQPGMTATSLLPEQAAARGVSYPLLCHWLVMDALGRAEPLSLHPVPQPEPADGP</sequence>
<evidence type="ECO:0000259" key="18">
    <source>
        <dbReference type="PROSITE" id="PS50975"/>
    </source>
</evidence>
<dbReference type="InterPro" id="IPR016185">
    <property type="entry name" value="PreATP-grasp_dom_sf"/>
</dbReference>
<dbReference type="InterPro" id="IPR011095">
    <property type="entry name" value="Dala_Dala_lig_C"/>
</dbReference>
<feature type="active site" evidence="15">
    <location>
        <position position="154"/>
    </location>
</feature>
<dbReference type="InterPro" id="IPR005905">
    <property type="entry name" value="D_ala_D_ala"/>
</dbReference>
<keyword evidence="16" id="KW-0464">Manganese</keyword>
<dbReference type="SUPFAM" id="SSF56059">
    <property type="entry name" value="Glutathione synthetase ATP-binding domain-like"/>
    <property type="match status" value="1"/>
</dbReference>
<feature type="active site" evidence="15">
    <location>
        <position position="25"/>
    </location>
</feature>
<accession>A0A7U7G5P0</accession>
<dbReference type="PANTHER" id="PTHR23132:SF23">
    <property type="entry name" value="D-ALANINE--D-ALANINE LIGASE B"/>
    <property type="match status" value="1"/>
</dbReference>
<dbReference type="PROSITE" id="PS50975">
    <property type="entry name" value="ATP_GRASP"/>
    <property type="match status" value="1"/>
</dbReference>
<dbReference type="UniPathway" id="UPA00219"/>
<dbReference type="AlphaFoldDB" id="A0A7U7G5P0"/>
<comment type="caution">
    <text evidence="19">The sequence shown here is derived from an EMBL/GenBank/DDBJ whole genome shotgun (WGS) entry which is preliminary data.</text>
</comment>
<dbReference type="GO" id="GO:0005524">
    <property type="term" value="F:ATP binding"/>
    <property type="evidence" value="ECO:0007669"/>
    <property type="project" value="UniProtKB-UniRule"/>
</dbReference>
<comment type="similarity">
    <text evidence="4 14">Belongs to the D-alanine--D-alanine ligase family.</text>
</comment>
<dbReference type="PANTHER" id="PTHR23132">
    <property type="entry name" value="D-ALANINE--D-ALANINE LIGASE"/>
    <property type="match status" value="1"/>
</dbReference>
<dbReference type="Pfam" id="PF01820">
    <property type="entry name" value="Dala_Dala_lig_N"/>
    <property type="match status" value="1"/>
</dbReference>
<dbReference type="EC" id="6.3.2.4" evidence="5 14"/>
<dbReference type="Proteomes" id="UP000027590">
    <property type="component" value="Unassembled WGS sequence"/>
</dbReference>
<feature type="binding site" evidence="16">
    <location>
        <position position="278"/>
    </location>
    <ligand>
        <name>Mg(2+)</name>
        <dbReference type="ChEBI" id="CHEBI:18420"/>
        <label>2</label>
    </ligand>
</feature>
<dbReference type="PIRSF" id="PIRSF039102">
    <property type="entry name" value="Ddl/VanB"/>
    <property type="match status" value="1"/>
</dbReference>
<evidence type="ECO:0000256" key="7">
    <source>
        <dbReference type="ARBA" id="ARBA00022598"/>
    </source>
</evidence>
<dbReference type="NCBIfam" id="TIGR01205">
    <property type="entry name" value="D_ala_D_alaTIGR"/>
    <property type="match status" value="1"/>
</dbReference>
<evidence type="ECO:0000256" key="16">
    <source>
        <dbReference type="PIRSR" id="PIRSR039102-3"/>
    </source>
</evidence>
<evidence type="ECO:0000256" key="10">
    <source>
        <dbReference type="ARBA" id="ARBA00022960"/>
    </source>
</evidence>
<feature type="active site" evidence="15">
    <location>
        <position position="289"/>
    </location>
</feature>
<dbReference type="GO" id="GO:0071555">
    <property type="term" value="P:cell wall organization"/>
    <property type="evidence" value="ECO:0007669"/>
    <property type="project" value="UniProtKB-KW"/>
</dbReference>
<dbReference type="SUPFAM" id="SSF52440">
    <property type="entry name" value="PreATP-grasp domain"/>
    <property type="match status" value="1"/>
</dbReference>
<comment type="cofactor">
    <cofactor evidence="16">
        <name>Mg(2+)</name>
        <dbReference type="ChEBI" id="CHEBI:18420"/>
    </cofactor>
    <cofactor evidence="16">
        <name>Mn(2+)</name>
        <dbReference type="ChEBI" id="CHEBI:29035"/>
    </cofactor>
    <text evidence="16">Binds 2 magnesium or manganese ions per subunit.</text>
</comment>
<feature type="binding site" evidence="16">
    <location>
        <position position="280"/>
    </location>
    <ligand>
        <name>Mg(2+)</name>
        <dbReference type="ChEBI" id="CHEBI:18420"/>
        <label>2</label>
    </ligand>
</feature>
<reference evidence="19 20" key="2">
    <citation type="journal article" date="2014" name="PLoS ONE">
        <title>Evolution of mitochondria reconstructed from the energy metabolism of living bacteria.</title>
        <authorList>
            <person name="Degli Esposti M."/>
            <person name="Chouaia B."/>
            <person name="Comandatore F."/>
            <person name="Crotti E."/>
            <person name="Sassera D."/>
            <person name="Lievens P.M."/>
            <person name="Daffonchio D."/>
            <person name="Bandi C."/>
        </authorList>
    </citation>
    <scope>NUCLEOTIDE SEQUENCE [LARGE SCALE GENOMIC DNA]</scope>
    <source>
        <strain evidence="20">AM169</strain>
    </source>
</reference>
<evidence type="ECO:0000256" key="8">
    <source>
        <dbReference type="ARBA" id="ARBA00022741"/>
    </source>
</evidence>
<keyword evidence="6 14" id="KW-0963">Cytoplasm</keyword>
<dbReference type="NCBIfam" id="NF002378">
    <property type="entry name" value="PRK01372.1"/>
    <property type="match status" value="1"/>
</dbReference>
<comment type="pathway">
    <text evidence="14">Cell wall biogenesis; peptidoglycan biosynthesis.</text>
</comment>
<evidence type="ECO:0000256" key="4">
    <source>
        <dbReference type="ARBA" id="ARBA00010871"/>
    </source>
</evidence>
<keyword evidence="12 14" id="KW-0961">Cell wall biogenesis/degradation</keyword>
<dbReference type="Gene3D" id="3.40.50.20">
    <property type="match status" value="1"/>
</dbReference>
<dbReference type="HAMAP" id="MF_00047">
    <property type="entry name" value="Dala_Dala_lig"/>
    <property type="match status" value="1"/>
</dbReference>
<reference evidence="19 20" key="1">
    <citation type="journal article" date="2014" name="Genome Biol. Evol.">
        <title>Acetic acid bacteria genomes reveal functional traits for adaptation to life in insect guts.</title>
        <authorList>
            <person name="Chouaia B."/>
            <person name="Gaiarsa S."/>
            <person name="Crotti E."/>
            <person name="Comandatore F."/>
            <person name="Degli Esposti M."/>
            <person name="Ricci I."/>
            <person name="Alma A."/>
            <person name="Favia G."/>
            <person name="Bandi C."/>
            <person name="Daffonchio D."/>
        </authorList>
    </citation>
    <scope>NUCLEOTIDE SEQUENCE [LARGE SCALE GENOMIC DNA]</scope>
    <source>
        <strain evidence="20">AM169</strain>
    </source>
</reference>
<protein>
    <recommendedName>
        <fullName evidence="5 14">D-alanine--D-alanine ligase</fullName>
        <ecNumber evidence="5 14">6.3.2.4</ecNumber>
    </recommendedName>
    <alternativeName>
        <fullName evidence="14">D-Ala-D-Ala ligase</fullName>
    </alternativeName>
    <alternativeName>
        <fullName evidence="14">D-alanylalanine synthetase</fullName>
    </alternativeName>
</protein>
<keyword evidence="10 14" id="KW-0133">Cell shape</keyword>
<comment type="catalytic activity">
    <reaction evidence="13 14">
        <text>2 D-alanine + ATP = D-alanyl-D-alanine + ADP + phosphate + H(+)</text>
        <dbReference type="Rhea" id="RHEA:11224"/>
        <dbReference type="ChEBI" id="CHEBI:15378"/>
        <dbReference type="ChEBI" id="CHEBI:30616"/>
        <dbReference type="ChEBI" id="CHEBI:43474"/>
        <dbReference type="ChEBI" id="CHEBI:57416"/>
        <dbReference type="ChEBI" id="CHEBI:57822"/>
        <dbReference type="ChEBI" id="CHEBI:456216"/>
        <dbReference type="EC" id="6.3.2.4"/>
    </reaction>
</comment>
<evidence type="ECO:0000256" key="9">
    <source>
        <dbReference type="ARBA" id="ARBA00022840"/>
    </source>
</evidence>
<dbReference type="InterPro" id="IPR011761">
    <property type="entry name" value="ATP-grasp"/>
</dbReference>
<dbReference type="PROSITE" id="PS00843">
    <property type="entry name" value="DALA_DALA_LIGASE_1"/>
    <property type="match status" value="1"/>
</dbReference>
<dbReference type="InterPro" id="IPR013815">
    <property type="entry name" value="ATP_grasp_subdomain_1"/>
</dbReference>
<dbReference type="Gene3D" id="3.30.1490.20">
    <property type="entry name" value="ATP-grasp fold, A domain"/>
    <property type="match status" value="1"/>
</dbReference>
<comment type="subcellular location">
    <subcellularLocation>
        <location evidence="3 14">Cytoplasm</location>
    </subcellularLocation>
</comment>
<dbReference type="GO" id="GO:0009252">
    <property type="term" value="P:peptidoglycan biosynthetic process"/>
    <property type="evidence" value="ECO:0007669"/>
    <property type="project" value="UniProtKB-UniRule"/>
</dbReference>
<dbReference type="InterPro" id="IPR000291">
    <property type="entry name" value="D-Ala_lig_Van_CS"/>
</dbReference>
<evidence type="ECO:0000256" key="13">
    <source>
        <dbReference type="ARBA" id="ARBA00047614"/>
    </source>
</evidence>
<name>A0A7U7G5P0_9PROT</name>
<dbReference type="Pfam" id="PF07478">
    <property type="entry name" value="Dala_Dala_lig_C"/>
    <property type="match status" value="1"/>
</dbReference>
<evidence type="ECO:0000256" key="14">
    <source>
        <dbReference type="HAMAP-Rule" id="MF_00047"/>
    </source>
</evidence>
<dbReference type="PROSITE" id="PS00844">
    <property type="entry name" value="DALA_DALA_LIGASE_2"/>
    <property type="match status" value="1"/>
</dbReference>
<dbReference type="GO" id="GO:0046872">
    <property type="term" value="F:metal ion binding"/>
    <property type="evidence" value="ECO:0007669"/>
    <property type="project" value="UniProtKB-KW"/>
</dbReference>
<keyword evidence="9 17" id="KW-0067">ATP-binding</keyword>
<dbReference type="Gene3D" id="3.30.470.20">
    <property type="entry name" value="ATP-grasp fold, B domain"/>
    <property type="match status" value="1"/>
</dbReference>
<comment type="cofactor">
    <cofactor evidence="1">
        <name>Mn(2+)</name>
        <dbReference type="ChEBI" id="CHEBI:29035"/>
    </cofactor>
</comment>
<evidence type="ECO:0000313" key="19">
    <source>
        <dbReference type="EMBL" id="CDG33627.1"/>
    </source>
</evidence>
<evidence type="ECO:0000256" key="12">
    <source>
        <dbReference type="ARBA" id="ARBA00023316"/>
    </source>
</evidence>
<evidence type="ECO:0000256" key="17">
    <source>
        <dbReference type="PROSITE-ProRule" id="PRU00409"/>
    </source>
</evidence>
<keyword evidence="11 14" id="KW-0573">Peptidoglycan synthesis</keyword>
<feature type="domain" description="ATP-grasp" evidence="18">
    <location>
        <begin position="114"/>
        <end position="311"/>
    </location>
</feature>
<keyword evidence="16" id="KW-0460">Magnesium</keyword>
<evidence type="ECO:0000256" key="6">
    <source>
        <dbReference type="ARBA" id="ARBA00022490"/>
    </source>
</evidence>
<feature type="binding site" evidence="16">
    <location>
        <position position="278"/>
    </location>
    <ligand>
        <name>Mg(2+)</name>
        <dbReference type="ChEBI" id="CHEBI:18420"/>
        <label>1</label>
    </ligand>
</feature>
<dbReference type="GO" id="GO:0008716">
    <property type="term" value="F:D-alanine-D-alanine ligase activity"/>
    <property type="evidence" value="ECO:0007669"/>
    <property type="project" value="UniProtKB-UniRule"/>
</dbReference>
<keyword evidence="16" id="KW-0479">Metal-binding</keyword>